<evidence type="ECO:0000256" key="1">
    <source>
        <dbReference type="ARBA" id="ARBA00009375"/>
    </source>
</evidence>
<name>D3FRP1_ALKPO</name>
<evidence type="ECO:0000256" key="3">
    <source>
        <dbReference type="ARBA" id="ARBA00023235"/>
    </source>
</evidence>
<dbReference type="Pfam" id="PF01416">
    <property type="entry name" value="PseudoU_synth_1"/>
    <property type="match status" value="2"/>
</dbReference>
<dbReference type="Gene3D" id="3.30.70.660">
    <property type="entry name" value="Pseudouridine synthase I, catalytic domain, C-terminal subdomain"/>
    <property type="match status" value="1"/>
</dbReference>
<evidence type="ECO:0000256" key="5">
    <source>
        <dbReference type="PIRSR" id="PIRSR001430-1"/>
    </source>
</evidence>
<dbReference type="NCBIfam" id="TIGR00071">
    <property type="entry name" value="hisT_truA"/>
    <property type="match status" value="1"/>
</dbReference>
<keyword evidence="10" id="KW-1185">Reference proteome</keyword>
<comment type="catalytic activity">
    <reaction evidence="4 7">
        <text>uridine(38/39/40) in tRNA = pseudouridine(38/39/40) in tRNA</text>
        <dbReference type="Rhea" id="RHEA:22376"/>
        <dbReference type="Rhea" id="RHEA-COMP:10085"/>
        <dbReference type="Rhea" id="RHEA-COMP:10087"/>
        <dbReference type="ChEBI" id="CHEBI:65314"/>
        <dbReference type="ChEBI" id="CHEBI:65315"/>
        <dbReference type="EC" id="5.4.99.12"/>
    </reaction>
</comment>
<feature type="domain" description="Pseudouridine synthase I TruA alpha/beta" evidence="8">
    <location>
        <begin position="8"/>
        <end position="104"/>
    </location>
</feature>
<evidence type="ECO:0000313" key="9">
    <source>
        <dbReference type="EMBL" id="ADC49801.1"/>
    </source>
</evidence>
<dbReference type="RefSeq" id="WP_012957167.1">
    <property type="nucleotide sequence ID" value="NC_013791.2"/>
</dbReference>
<dbReference type="PANTHER" id="PTHR11142:SF0">
    <property type="entry name" value="TRNA PSEUDOURIDINE SYNTHASE-LIKE 1"/>
    <property type="match status" value="1"/>
</dbReference>
<dbReference type="eggNOG" id="COG0101">
    <property type="taxonomic scope" value="Bacteria"/>
</dbReference>
<dbReference type="GO" id="GO:0031119">
    <property type="term" value="P:tRNA pseudouridine synthesis"/>
    <property type="evidence" value="ECO:0007669"/>
    <property type="project" value="UniProtKB-UniRule"/>
</dbReference>
<dbReference type="InterPro" id="IPR020103">
    <property type="entry name" value="PsdUridine_synth_cat_dom_sf"/>
</dbReference>
<gene>
    <name evidence="4 9" type="primary">truA</name>
    <name evidence="9" type="ordered locus">BpOF4_08715</name>
</gene>
<dbReference type="HAMAP" id="MF_00171">
    <property type="entry name" value="TruA"/>
    <property type="match status" value="1"/>
</dbReference>
<keyword evidence="3 4" id="KW-0413">Isomerase</keyword>
<evidence type="ECO:0000256" key="7">
    <source>
        <dbReference type="RuleBase" id="RU003792"/>
    </source>
</evidence>
<protein>
    <recommendedName>
        <fullName evidence="4">tRNA pseudouridine synthase A</fullName>
        <ecNumber evidence="4">5.4.99.12</ecNumber>
    </recommendedName>
    <alternativeName>
        <fullName evidence="4">tRNA pseudouridine(38-40) synthase</fullName>
    </alternativeName>
    <alternativeName>
        <fullName evidence="4">tRNA pseudouridylate synthase I</fullName>
    </alternativeName>
    <alternativeName>
        <fullName evidence="4">tRNA-uridine isomerase I</fullName>
    </alternativeName>
</protein>
<dbReference type="GO" id="GO:0160147">
    <property type="term" value="F:tRNA pseudouridine(38-40) synthase activity"/>
    <property type="evidence" value="ECO:0007669"/>
    <property type="project" value="UniProtKB-EC"/>
</dbReference>
<evidence type="ECO:0000256" key="4">
    <source>
        <dbReference type="HAMAP-Rule" id="MF_00171"/>
    </source>
</evidence>
<proteinExistence type="inferred from homology"/>
<dbReference type="GO" id="GO:0003723">
    <property type="term" value="F:RNA binding"/>
    <property type="evidence" value="ECO:0007669"/>
    <property type="project" value="InterPro"/>
</dbReference>
<sequence length="247" mass="27895">MNRIACIISYDGTNFSGYQVQPNKRTVQLEIEQALKRVHKGQEVSVTASGRTDAGVHAKGQVIHFDSPFRIPAAQWPKALNACLPDDIRVLSAHYAEKDFHARYHTTGKEYRYRVLNAEDPDVFRRHHTAHVLYALDIDKMRQAAAYLIGTHDFSAFCAANTSVIDKVRTLYAVDINVHEDELHFILRGNGFLYNMVRIIVGTLLEVGYGKRTAESVDTALRTCKRDDAGKTAPPQGLYLWSVQYND</sequence>
<comment type="caution">
    <text evidence="4">Lacks conserved residue(s) required for the propagation of feature annotation.</text>
</comment>
<keyword evidence="2 4" id="KW-0819">tRNA processing</keyword>
<feature type="binding site" evidence="4 6">
    <location>
        <position position="111"/>
    </location>
    <ligand>
        <name>substrate</name>
    </ligand>
</feature>
<dbReference type="EC" id="5.4.99.12" evidence="4"/>
<dbReference type="AlphaFoldDB" id="D3FRP1"/>
<organism evidence="9 10">
    <name type="scientific">Alkalihalophilus pseudofirmus (strain ATCC BAA-2126 / JCM 17055 / OF4)</name>
    <name type="common">Bacillus pseudofirmus</name>
    <dbReference type="NCBI Taxonomy" id="398511"/>
    <lineage>
        <taxon>Bacteria</taxon>
        <taxon>Bacillati</taxon>
        <taxon>Bacillota</taxon>
        <taxon>Bacilli</taxon>
        <taxon>Bacillales</taxon>
        <taxon>Bacillaceae</taxon>
        <taxon>Alkalihalophilus</taxon>
    </lineage>
</organism>
<dbReference type="EMBL" id="CP001878">
    <property type="protein sequence ID" value="ADC49801.1"/>
    <property type="molecule type" value="Genomic_DNA"/>
</dbReference>
<dbReference type="SUPFAM" id="SSF55120">
    <property type="entry name" value="Pseudouridine synthase"/>
    <property type="match status" value="1"/>
</dbReference>
<comment type="function">
    <text evidence="4">Formation of pseudouridine at positions 38, 39 and 40 in the anticodon stem and loop of transfer RNAs.</text>
</comment>
<dbReference type="PANTHER" id="PTHR11142">
    <property type="entry name" value="PSEUDOURIDYLATE SYNTHASE"/>
    <property type="match status" value="1"/>
</dbReference>
<dbReference type="InterPro" id="IPR020097">
    <property type="entry name" value="PsdUridine_synth_TruA_a/b_dom"/>
</dbReference>
<evidence type="ECO:0000256" key="2">
    <source>
        <dbReference type="ARBA" id="ARBA00022694"/>
    </source>
</evidence>
<dbReference type="CDD" id="cd02570">
    <property type="entry name" value="PseudoU_synth_EcTruA"/>
    <property type="match status" value="1"/>
</dbReference>
<dbReference type="InterPro" id="IPR001406">
    <property type="entry name" value="PsdUridine_synth_TruA"/>
</dbReference>
<evidence type="ECO:0000256" key="6">
    <source>
        <dbReference type="PIRSR" id="PIRSR001430-2"/>
    </source>
</evidence>
<dbReference type="InterPro" id="IPR020095">
    <property type="entry name" value="PsdUridine_synth_TruA_C"/>
</dbReference>
<dbReference type="Gene3D" id="3.30.70.580">
    <property type="entry name" value="Pseudouridine synthase I, catalytic domain, N-terminal subdomain"/>
    <property type="match status" value="1"/>
</dbReference>
<dbReference type="HOGENOM" id="CLU_014673_0_1_9"/>
<comment type="similarity">
    <text evidence="1 4 7">Belongs to the tRNA pseudouridine synthase TruA family.</text>
</comment>
<dbReference type="PIRSF" id="PIRSF001430">
    <property type="entry name" value="tRNA_psdUrid_synth"/>
    <property type="match status" value="1"/>
</dbReference>
<dbReference type="FunFam" id="3.30.70.580:FF:000001">
    <property type="entry name" value="tRNA pseudouridine synthase A"/>
    <property type="match status" value="1"/>
</dbReference>
<comment type="subunit">
    <text evidence="4">Homodimer.</text>
</comment>
<dbReference type="STRING" id="398511.BpOF4_08715"/>
<feature type="domain" description="Pseudouridine synthase I TruA alpha/beta" evidence="8">
    <location>
        <begin position="144"/>
        <end position="246"/>
    </location>
</feature>
<dbReference type="InterPro" id="IPR020094">
    <property type="entry name" value="TruA/RsuA/RluB/E/F_N"/>
</dbReference>
<dbReference type="Proteomes" id="UP000001544">
    <property type="component" value="Chromosome"/>
</dbReference>
<feature type="active site" description="Nucleophile" evidence="4 5">
    <location>
        <position position="53"/>
    </location>
</feature>
<evidence type="ECO:0000259" key="8">
    <source>
        <dbReference type="Pfam" id="PF01416"/>
    </source>
</evidence>
<accession>D3FRP1</accession>
<dbReference type="KEGG" id="bpf:BpOF4_08715"/>
<evidence type="ECO:0000313" key="10">
    <source>
        <dbReference type="Proteomes" id="UP000001544"/>
    </source>
</evidence>
<reference evidence="9 10" key="1">
    <citation type="journal article" date="2011" name="Environ. Microbiol.">
        <title>Genome of alkaliphilic Bacillus pseudofirmus OF4 reveals adaptations that support the ability to grow in an external pH range from 7.5 to 11.4.</title>
        <authorList>
            <person name="Janto B."/>
            <person name="Ahmed A."/>
            <person name="Ito M."/>
            <person name="Liu J."/>
            <person name="Hicks D.B."/>
            <person name="Pagni S."/>
            <person name="Fackelmayer O.J."/>
            <person name="Smith T.A."/>
            <person name="Earl J."/>
            <person name="Elbourne L.D."/>
            <person name="Hassan K."/>
            <person name="Paulsen I.T."/>
            <person name="Kolsto A.B."/>
            <person name="Tourasse N.J."/>
            <person name="Ehrlich G.D."/>
            <person name="Boissy R."/>
            <person name="Ivey D.M."/>
            <person name="Li G."/>
            <person name="Xue Y."/>
            <person name="Ma Y."/>
            <person name="Hu F.Z."/>
            <person name="Krulwich T.A."/>
        </authorList>
    </citation>
    <scope>NUCLEOTIDE SEQUENCE [LARGE SCALE GENOMIC DNA]</scope>
    <source>
        <strain evidence="10">ATCC BAA-2126 / JCM 17055 / OF4</strain>
    </source>
</reference>